<reference evidence="1" key="1">
    <citation type="submission" date="2020-06" db="EMBL/GenBank/DDBJ databases">
        <authorList>
            <person name="Li T."/>
            <person name="Hu X."/>
            <person name="Zhang T."/>
            <person name="Song X."/>
            <person name="Zhang H."/>
            <person name="Dai N."/>
            <person name="Sheng W."/>
            <person name="Hou X."/>
            <person name="Wei L."/>
        </authorList>
    </citation>
    <scope>NUCLEOTIDE SEQUENCE</scope>
    <source>
        <strain evidence="1">K16</strain>
        <tissue evidence="1">Leaf</tissue>
    </source>
</reference>
<keyword evidence="2" id="KW-1185">Reference proteome</keyword>
<dbReference type="Proteomes" id="UP001289374">
    <property type="component" value="Unassembled WGS sequence"/>
</dbReference>
<organism evidence="1 2">
    <name type="scientific">Sesamum angolense</name>
    <dbReference type="NCBI Taxonomy" id="2727404"/>
    <lineage>
        <taxon>Eukaryota</taxon>
        <taxon>Viridiplantae</taxon>
        <taxon>Streptophyta</taxon>
        <taxon>Embryophyta</taxon>
        <taxon>Tracheophyta</taxon>
        <taxon>Spermatophyta</taxon>
        <taxon>Magnoliopsida</taxon>
        <taxon>eudicotyledons</taxon>
        <taxon>Gunneridae</taxon>
        <taxon>Pentapetalae</taxon>
        <taxon>asterids</taxon>
        <taxon>lamiids</taxon>
        <taxon>Lamiales</taxon>
        <taxon>Pedaliaceae</taxon>
        <taxon>Sesamum</taxon>
    </lineage>
</organism>
<name>A0AAE1T3J9_9LAMI</name>
<dbReference type="AlphaFoldDB" id="A0AAE1T3J9"/>
<evidence type="ECO:0000313" key="1">
    <source>
        <dbReference type="EMBL" id="KAK4380928.1"/>
    </source>
</evidence>
<reference evidence="1" key="2">
    <citation type="journal article" date="2024" name="Plant">
        <title>Genomic evolution and insights into agronomic trait innovations of Sesamum species.</title>
        <authorList>
            <person name="Miao H."/>
            <person name="Wang L."/>
            <person name="Qu L."/>
            <person name="Liu H."/>
            <person name="Sun Y."/>
            <person name="Le M."/>
            <person name="Wang Q."/>
            <person name="Wei S."/>
            <person name="Zheng Y."/>
            <person name="Lin W."/>
            <person name="Duan Y."/>
            <person name="Cao H."/>
            <person name="Xiong S."/>
            <person name="Wang X."/>
            <person name="Wei L."/>
            <person name="Li C."/>
            <person name="Ma Q."/>
            <person name="Ju M."/>
            <person name="Zhao R."/>
            <person name="Li G."/>
            <person name="Mu C."/>
            <person name="Tian Q."/>
            <person name="Mei H."/>
            <person name="Zhang T."/>
            <person name="Gao T."/>
            <person name="Zhang H."/>
        </authorList>
    </citation>
    <scope>NUCLEOTIDE SEQUENCE</scope>
    <source>
        <strain evidence="1">K16</strain>
    </source>
</reference>
<comment type="caution">
    <text evidence="1">The sequence shown here is derived from an EMBL/GenBank/DDBJ whole genome shotgun (WGS) entry which is preliminary data.</text>
</comment>
<dbReference type="EMBL" id="JACGWL010000997">
    <property type="protein sequence ID" value="KAK4380928.1"/>
    <property type="molecule type" value="Genomic_DNA"/>
</dbReference>
<protein>
    <submittedName>
        <fullName evidence="1">Uncharacterized protein</fullName>
    </submittedName>
</protein>
<evidence type="ECO:0000313" key="2">
    <source>
        <dbReference type="Proteomes" id="UP001289374"/>
    </source>
</evidence>
<sequence length="219" mass="25023">MVVSEELKTGRSSCPRSLHSTLNLKALICSWNTKRNLIFRICYKAMNTVVPDIRKISNQDPKTTTMFITDIAKSNTVVPKTISWDQIKLPDKWILEDGNRPVKQENKKLEEITEYQDGTVEIKFSKERIVRLITEPKEEIIPQRNSTSSIPLSRIETEQVILKNTIDGVSQPEYKTDKLSTSKIRSPTPSDMGYEDDRSVFGINTITLDNDLAFPFEGK</sequence>
<accession>A0AAE1T3J9</accession>
<gene>
    <name evidence="1" type="ORF">Sango_3017600</name>
</gene>
<proteinExistence type="predicted"/>